<organism evidence="1 2">
    <name type="scientific">Paracoccus yeei</name>
    <dbReference type="NCBI Taxonomy" id="147645"/>
    <lineage>
        <taxon>Bacteria</taxon>
        <taxon>Pseudomonadati</taxon>
        <taxon>Pseudomonadota</taxon>
        <taxon>Alphaproteobacteria</taxon>
        <taxon>Rhodobacterales</taxon>
        <taxon>Paracoccaceae</taxon>
        <taxon>Paracoccus</taxon>
    </lineage>
</organism>
<reference evidence="1" key="1">
    <citation type="submission" date="2017-12" db="EMBL/GenBank/DDBJ databases">
        <title>FDA dAtabase for Regulatory Grade micrObial Sequences (FDA-ARGOS): Supporting development and validation of Infectious Disease Dx tests.</title>
        <authorList>
            <person name="Campos J."/>
            <person name="Goldberg B."/>
            <person name="Tallon L."/>
            <person name="Sadzewicz L."/>
            <person name="Sengamalay N."/>
            <person name="Ott S."/>
            <person name="Godinez A."/>
            <person name="Nagaraj S."/>
            <person name="Vyas G."/>
            <person name="Aluvathingal J."/>
            <person name="Nadendla S."/>
            <person name="Geyer C."/>
            <person name="Nandy P."/>
            <person name="Hobson J."/>
            <person name="Sichtig H."/>
        </authorList>
    </citation>
    <scope>NUCLEOTIDE SEQUENCE</scope>
    <source>
        <strain evidence="1">FDAARGOS_252</strain>
    </source>
</reference>
<gene>
    <name evidence="1" type="ORF">A6J80_02845</name>
</gene>
<accession>A0A1V0GNP7</accession>
<dbReference type="Proteomes" id="UP000191257">
    <property type="component" value="Chromosome"/>
</dbReference>
<keyword evidence="2" id="KW-1185">Reference proteome</keyword>
<proteinExistence type="predicted"/>
<dbReference type="RefSeq" id="WP_080620415.1">
    <property type="nucleotide sequence ID" value="NZ_CAWMZI010000001.1"/>
</dbReference>
<dbReference type="EMBL" id="CP020442">
    <property type="protein sequence ID" value="ARC35461.1"/>
    <property type="molecule type" value="Genomic_DNA"/>
</dbReference>
<dbReference type="AlphaFoldDB" id="A0A1V0GNP7"/>
<dbReference type="KEGG" id="pye:A6J80_02845"/>
<evidence type="ECO:0000313" key="2">
    <source>
        <dbReference type="Proteomes" id="UP000191257"/>
    </source>
</evidence>
<name>A0A1V0GNP7_9RHOB</name>
<sequence>MACLRKLTEDRTKARQISAYDEDWAAIKRAAKQAGRHLSQLLISSAKNARQPANPVHLIRIKGWPR</sequence>
<protein>
    <submittedName>
        <fullName evidence="1">Uncharacterized protein</fullName>
    </submittedName>
</protein>
<evidence type="ECO:0000313" key="1">
    <source>
        <dbReference type="EMBL" id="ARC35461.1"/>
    </source>
</evidence>